<evidence type="ECO:0000313" key="2">
    <source>
        <dbReference type="EMBL" id="POS69731.1"/>
    </source>
</evidence>
<dbReference type="PANTHER" id="PTHR43147:SF2">
    <property type="entry name" value="NADP-DEPENDENT OXIDOREDUCTASE DOMAIN-CONTAINING PROTEIN"/>
    <property type="match status" value="1"/>
</dbReference>
<protein>
    <submittedName>
        <fullName evidence="2">Aldo/keto reductase/Endoribonuclease L-PSP</fullName>
    </submittedName>
</protein>
<dbReference type="Gene3D" id="3.20.20.100">
    <property type="entry name" value="NADP-dependent oxidoreductase domain"/>
    <property type="match status" value="1"/>
</dbReference>
<dbReference type="Proteomes" id="UP000094444">
    <property type="component" value="Unassembled WGS sequence"/>
</dbReference>
<feature type="region of interest" description="Disordered" evidence="1">
    <location>
        <begin position="105"/>
        <end position="131"/>
    </location>
</feature>
<gene>
    <name evidence="2" type="ORF">DHEL01_v211875</name>
</gene>
<dbReference type="InParanoid" id="A0A2P5HHK7"/>
<organism evidence="2 3">
    <name type="scientific">Diaporthe helianthi</name>
    <dbReference type="NCBI Taxonomy" id="158607"/>
    <lineage>
        <taxon>Eukaryota</taxon>
        <taxon>Fungi</taxon>
        <taxon>Dikarya</taxon>
        <taxon>Ascomycota</taxon>
        <taxon>Pezizomycotina</taxon>
        <taxon>Sordariomycetes</taxon>
        <taxon>Sordariomycetidae</taxon>
        <taxon>Diaporthales</taxon>
        <taxon>Diaporthaceae</taxon>
        <taxon>Diaporthe</taxon>
    </lineage>
</organism>
<dbReference type="SUPFAM" id="SSF51430">
    <property type="entry name" value="NAD(P)-linked oxidoreductase"/>
    <property type="match status" value="1"/>
</dbReference>
<comment type="caution">
    <text evidence="2">The sequence shown here is derived from an EMBL/GenBank/DDBJ whole genome shotgun (WGS) entry which is preliminary data.</text>
</comment>
<dbReference type="AlphaFoldDB" id="A0A2P5HHK7"/>
<dbReference type="OrthoDB" id="686384at2759"/>
<dbReference type="EMBL" id="MAVT02002032">
    <property type="protein sequence ID" value="POS69731.1"/>
    <property type="molecule type" value="Genomic_DNA"/>
</dbReference>
<evidence type="ECO:0000256" key="1">
    <source>
        <dbReference type="SAM" id="MobiDB-lite"/>
    </source>
</evidence>
<evidence type="ECO:0000313" key="3">
    <source>
        <dbReference type="Proteomes" id="UP000094444"/>
    </source>
</evidence>
<dbReference type="PANTHER" id="PTHR43147">
    <property type="entry name" value="PROTEIN TAS"/>
    <property type="match status" value="1"/>
</dbReference>
<reference evidence="2" key="1">
    <citation type="submission" date="2017-09" db="EMBL/GenBank/DDBJ databases">
        <title>Polyketide synthases of a Diaporthe helianthi virulent isolate.</title>
        <authorList>
            <person name="Baroncelli R."/>
        </authorList>
    </citation>
    <scope>NUCLEOTIDE SEQUENCE [LARGE SCALE GENOMIC DNA]</scope>
    <source>
        <strain evidence="2">7/96</strain>
    </source>
</reference>
<sequence>MADHYGDAELTYGDFRNRLPADVRETVHAATKWRVELLQFHWHDHAAQACEYLLMKTGTVGIVSNQVQFSLIDCEKYGIKLLAHGCFCGGFISPKWLDQPTPELYSETRPLTPSTKEGLGGQETRQGDLTNKHRSTLEKLNVFKFGFDKDDMATINRASLGISGQRTKAVLESLGDCGNEYRATS</sequence>
<keyword evidence="3" id="KW-1185">Reference proteome</keyword>
<name>A0A2P5HHK7_DIAHE</name>
<accession>A0A2P5HHK7</accession>
<dbReference type="InterPro" id="IPR036812">
    <property type="entry name" value="NAD(P)_OxRdtase_dom_sf"/>
</dbReference>
<dbReference type="STRING" id="158607.A0A2P5HHK7"/>
<proteinExistence type="predicted"/>